<evidence type="ECO:0000256" key="1">
    <source>
        <dbReference type="ARBA" id="ARBA00022723"/>
    </source>
</evidence>
<keyword evidence="2" id="KW-0378">Hydrolase</keyword>
<dbReference type="PANTHER" id="PTHR10587:SF133">
    <property type="entry name" value="CHITIN DEACETYLASE 1-RELATED"/>
    <property type="match status" value="1"/>
</dbReference>
<dbReference type="GO" id="GO:0046872">
    <property type="term" value="F:metal ion binding"/>
    <property type="evidence" value="ECO:0007669"/>
    <property type="project" value="UniProtKB-KW"/>
</dbReference>
<evidence type="ECO:0000259" key="4">
    <source>
        <dbReference type="PROSITE" id="PS51677"/>
    </source>
</evidence>
<dbReference type="Gene3D" id="3.20.20.370">
    <property type="entry name" value="Glycoside hydrolase/deacetylase"/>
    <property type="match status" value="1"/>
</dbReference>
<dbReference type="Proteomes" id="UP000319213">
    <property type="component" value="Unassembled WGS sequence"/>
</dbReference>
<dbReference type="PANTHER" id="PTHR10587">
    <property type="entry name" value="GLYCOSYL TRANSFERASE-RELATED"/>
    <property type="match status" value="1"/>
</dbReference>
<dbReference type="CDD" id="cd10917">
    <property type="entry name" value="CE4_NodB_like_6s_7s"/>
    <property type="match status" value="1"/>
</dbReference>
<sequence>MIMVKRPVAALALAAVASAPAALALPAQASAAPAASASPAAAASAKPAAARVDCAKVKCIALTFDDGPGPYTARLLDTLKKHKAKATFFLVGKRVEERRKLARRIAREGHEIGNHSYSHQSLPALPDFELTEELSRTQDVLRRAIGRRPRLMRPPYGHTDARVRAAAGRLGLAQVLWTGTTLDWSLRDTRRIGDTVLRLARPNGVILMHDVVPQTVKAIPRVLRELRKRGYHLVTVSALAGPGRLAPGASFPR</sequence>
<dbReference type="InterPro" id="IPR050248">
    <property type="entry name" value="Polysacc_deacetylase_ArnD"/>
</dbReference>
<proteinExistence type="predicted"/>
<dbReference type="InterPro" id="IPR002509">
    <property type="entry name" value="NODB_dom"/>
</dbReference>
<evidence type="ECO:0000256" key="3">
    <source>
        <dbReference type="SAM" id="SignalP"/>
    </source>
</evidence>
<evidence type="ECO:0000313" key="5">
    <source>
        <dbReference type="EMBL" id="TQM77014.1"/>
    </source>
</evidence>
<dbReference type="GO" id="GO:0005975">
    <property type="term" value="P:carbohydrate metabolic process"/>
    <property type="evidence" value="ECO:0007669"/>
    <property type="project" value="InterPro"/>
</dbReference>
<dbReference type="PROSITE" id="PS51677">
    <property type="entry name" value="NODB"/>
    <property type="match status" value="1"/>
</dbReference>
<dbReference type="Pfam" id="PF01522">
    <property type="entry name" value="Polysacc_deac_1"/>
    <property type="match status" value="1"/>
</dbReference>
<name>A0A543J2G0_9ACTN</name>
<feature type="signal peptide" evidence="3">
    <location>
        <begin position="1"/>
        <end position="24"/>
    </location>
</feature>
<evidence type="ECO:0000313" key="6">
    <source>
        <dbReference type="Proteomes" id="UP000319213"/>
    </source>
</evidence>
<feature type="chain" id="PRO_5038349830" evidence="3">
    <location>
        <begin position="25"/>
        <end position="253"/>
    </location>
</feature>
<protein>
    <submittedName>
        <fullName evidence="5">Peptidoglycan/xylan/chitin deacetylase (PgdA/CDA1 family)</fullName>
    </submittedName>
</protein>
<keyword evidence="6" id="KW-1185">Reference proteome</keyword>
<evidence type="ECO:0000256" key="2">
    <source>
        <dbReference type="ARBA" id="ARBA00022801"/>
    </source>
</evidence>
<feature type="domain" description="NodB homology" evidence="4">
    <location>
        <begin position="58"/>
        <end position="234"/>
    </location>
</feature>
<dbReference type="EMBL" id="VFPQ01000001">
    <property type="protein sequence ID" value="TQM77014.1"/>
    <property type="molecule type" value="Genomic_DNA"/>
</dbReference>
<keyword evidence="1" id="KW-0479">Metal-binding</keyword>
<dbReference type="GO" id="GO:0016810">
    <property type="term" value="F:hydrolase activity, acting on carbon-nitrogen (but not peptide) bonds"/>
    <property type="evidence" value="ECO:0007669"/>
    <property type="project" value="InterPro"/>
</dbReference>
<dbReference type="GO" id="GO:0016020">
    <property type="term" value="C:membrane"/>
    <property type="evidence" value="ECO:0007669"/>
    <property type="project" value="TreeGrafter"/>
</dbReference>
<dbReference type="InterPro" id="IPR011330">
    <property type="entry name" value="Glyco_hydro/deAcase_b/a-brl"/>
</dbReference>
<dbReference type="SUPFAM" id="SSF88713">
    <property type="entry name" value="Glycoside hydrolase/deacetylase"/>
    <property type="match status" value="1"/>
</dbReference>
<organism evidence="5 6">
    <name type="scientific">Thermopolyspora flexuosa</name>
    <dbReference type="NCBI Taxonomy" id="103836"/>
    <lineage>
        <taxon>Bacteria</taxon>
        <taxon>Bacillati</taxon>
        <taxon>Actinomycetota</taxon>
        <taxon>Actinomycetes</taxon>
        <taxon>Streptosporangiales</taxon>
        <taxon>Streptosporangiaceae</taxon>
        <taxon>Thermopolyspora</taxon>
    </lineage>
</organism>
<keyword evidence="3" id="KW-0732">Signal</keyword>
<accession>A0A543J2G0</accession>
<comment type="caution">
    <text evidence="5">The sequence shown here is derived from an EMBL/GenBank/DDBJ whole genome shotgun (WGS) entry which is preliminary data.</text>
</comment>
<gene>
    <name evidence="5" type="ORF">FHX40_3766</name>
</gene>
<dbReference type="AlphaFoldDB" id="A0A543J2G0"/>
<reference evidence="5 6" key="1">
    <citation type="submission" date="2019-06" db="EMBL/GenBank/DDBJ databases">
        <title>Sequencing the genomes of 1000 actinobacteria strains.</title>
        <authorList>
            <person name="Klenk H.-P."/>
        </authorList>
    </citation>
    <scope>NUCLEOTIDE SEQUENCE [LARGE SCALE GENOMIC DNA]</scope>
    <source>
        <strain evidence="5 6">DSM 43186</strain>
    </source>
</reference>